<sequence length="83" mass="10032">MKNTRTGDSEDKWLDDSRPEDEVHYASRLKDEGQESTMKDLRLKNKEEDLQRRRVDDERLKEEMRFLQGTGRRNRVDATQDNY</sequence>
<evidence type="ECO:0000313" key="3">
    <source>
        <dbReference type="Proteomes" id="UP001054945"/>
    </source>
</evidence>
<gene>
    <name evidence="2" type="ORF">CEXT_590961</name>
</gene>
<evidence type="ECO:0000313" key="2">
    <source>
        <dbReference type="EMBL" id="GIY29964.1"/>
    </source>
</evidence>
<protein>
    <submittedName>
        <fullName evidence="2">Uncharacterized protein</fullName>
    </submittedName>
</protein>
<dbReference type="EMBL" id="BPLR01009162">
    <property type="protein sequence ID" value="GIY29964.1"/>
    <property type="molecule type" value="Genomic_DNA"/>
</dbReference>
<dbReference type="Proteomes" id="UP001054945">
    <property type="component" value="Unassembled WGS sequence"/>
</dbReference>
<feature type="region of interest" description="Disordered" evidence="1">
    <location>
        <begin position="1"/>
        <end position="48"/>
    </location>
</feature>
<reference evidence="2 3" key="1">
    <citation type="submission" date="2021-06" db="EMBL/GenBank/DDBJ databases">
        <title>Caerostris extrusa draft genome.</title>
        <authorList>
            <person name="Kono N."/>
            <person name="Arakawa K."/>
        </authorList>
    </citation>
    <scope>NUCLEOTIDE SEQUENCE [LARGE SCALE GENOMIC DNA]</scope>
</reference>
<name>A0AAV4SAG9_CAEEX</name>
<proteinExistence type="predicted"/>
<dbReference type="AlphaFoldDB" id="A0AAV4SAG9"/>
<organism evidence="2 3">
    <name type="scientific">Caerostris extrusa</name>
    <name type="common">Bark spider</name>
    <name type="synonym">Caerostris bankana</name>
    <dbReference type="NCBI Taxonomy" id="172846"/>
    <lineage>
        <taxon>Eukaryota</taxon>
        <taxon>Metazoa</taxon>
        <taxon>Ecdysozoa</taxon>
        <taxon>Arthropoda</taxon>
        <taxon>Chelicerata</taxon>
        <taxon>Arachnida</taxon>
        <taxon>Araneae</taxon>
        <taxon>Araneomorphae</taxon>
        <taxon>Entelegynae</taxon>
        <taxon>Araneoidea</taxon>
        <taxon>Araneidae</taxon>
        <taxon>Caerostris</taxon>
    </lineage>
</organism>
<evidence type="ECO:0000256" key="1">
    <source>
        <dbReference type="SAM" id="MobiDB-lite"/>
    </source>
</evidence>
<accession>A0AAV4SAG9</accession>
<keyword evidence="3" id="KW-1185">Reference proteome</keyword>
<comment type="caution">
    <text evidence="2">The sequence shown here is derived from an EMBL/GenBank/DDBJ whole genome shotgun (WGS) entry which is preliminary data.</text>
</comment>